<protein>
    <submittedName>
        <fullName evidence="1">Uncharacterized protein</fullName>
    </submittedName>
</protein>
<gene>
    <name evidence="1" type="ORF">NOXIFER_17</name>
</gene>
<evidence type="ECO:0000313" key="1">
    <source>
        <dbReference type="EMBL" id="ARV77188.1"/>
    </source>
</evidence>
<keyword evidence="2" id="KW-1185">Reference proteome</keyword>
<accession>A0A1Y0T0Z7</accession>
<organism evidence="1 2">
    <name type="scientific">Pseudomonas phage Noxifer</name>
    <dbReference type="NCBI Taxonomy" id="2006684"/>
    <lineage>
        <taxon>Viruses</taxon>
        <taxon>Duplodnaviria</taxon>
        <taxon>Heunggongvirae</taxon>
        <taxon>Uroviricota</taxon>
        <taxon>Caudoviricetes</taxon>
        <taxon>Chimalliviridae</taxon>
        <taxon>Noxifervirus</taxon>
        <taxon>Noxifervirus noxifer</taxon>
    </lineage>
</organism>
<proteinExistence type="predicted"/>
<name>A0A1Y0T0Z7_9CAUD</name>
<dbReference type="EMBL" id="MF063068">
    <property type="protein sequence ID" value="ARV77188.1"/>
    <property type="molecule type" value="Genomic_DNA"/>
</dbReference>
<dbReference type="Proteomes" id="UP000224829">
    <property type="component" value="Segment"/>
</dbReference>
<reference evidence="1 2" key="1">
    <citation type="submission" date="2017-05" db="EMBL/GenBank/DDBJ databases">
        <authorList>
            <person name="Song R."/>
            <person name="Chenine A.L."/>
            <person name="Ruprecht R.M."/>
        </authorList>
    </citation>
    <scope>NUCLEOTIDE SEQUENCE [LARGE SCALE GENOMIC DNA]</scope>
</reference>
<evidence type="ECO:0000313" key="2">
    <source>
        <dbReference type="Proteomes" id="UP000224829"/>
    </source>
</evidence>
<sequence length="149" mass="17356">MNPLNTAAINHLADAYAWGVINEEMQHLSVEKALIHLLFTDLMIFGGIHEAKGFGVHTSMRCYSVSNMTYDPDPKRYTCLTLTIKRDDGEETLTIIYGSLIEGIHEWWYGVERPDDQHVQMDAHWHKFFYDVVHWYEAAKKINLLTGRW</sequence>